<keyword evidence="1" id="KW-1133">Transmembrane helix</keyword>
<organism evidence="2 3">
    <name type="scientific">Naegleria lovaniensis</name>
    <name type="common">Amoeba</name>
    <dbReference type="NCBI Taxonomy" id="51637"/>
    <lineage>
        <taxon>Eukaryota</taxon>
        <taxon>Discoba</taxon>
        <taxon>Heterolobosea</taxon>
        <taxon>Tetramitia</taxon>
        <taxon>Eutetramitia</taxon>
        <taxon>Vahlkampfiidae</taxon>
        <taxon>Naegleria</taxon>
    </lineage>
</organism>
<gene>
    <name evidence="2" type="ORF">C9374_004191</name>
</gene>
<dbReference type="Proteomes" id="UP000816034">
    <property type="component" value="Unassembled WGS sequence"/>
</dbReference>
<dbReference type="PANTHER" id="PTHR46388">
    <property type="entry name" value="NHL REPEAT-CONTAINING PROTEIN 2"/>
    <property type="match status" value="1"/>
</dbReference>
<evidence type="ECO:0000313" key="2">
    <source>
        <dbReference type="EMBL" id="KAG2383520.1"/>
    </source>
</evidence>
<evidence type="ECO:0008006" key="4">
    <source>
        <dbReference type="Google" id="ProtNLM"/>
    </source>
</evidence>
<keyword evidence="1" id="KW-0472">Membrane</keyword>
<dbReference type="InterPro" id="IPR011042">
    <property type="entry name" value="6-blade_b-propeller_TolB-like"/>
</dbReference>
<sequence length="328" mass="36335">MPKCYIHHLPFGRWLCRWKWCPVCELWSLFEPFRDFLYVIDFGHPTSVVRKIEIATKKVSTLMKTSTMLLTCSVALNGDLYVAGNYTLFKMVNEQTVNNWWYPMVIKMGHLPMPKNTPTGLFVTQEGDLYIADLGNYRIRKVNSTTGMITTVAGNGTWQYQQDGVLATQTSLSTYGLVVLPSGNIIFSDTSTRIRKINKNSGMISTIAQNSQLKGNSNGDIASDPKISYTSSGVAISPLDGKIYLAMIQNIMVLTPSCGSSSPLFSYSYTLDSCVRNGNVTSSKVVNGGSNFGRNNNESVLKMGLIITMVIVVMILISSNTLWSSINY</sequence>
<dbReference type="SUPFAM" id="SSF101898">
    <property type="entry name" value="NHL repeat"/>
    <property type="match status" value="1"/>
</dbReference>
<name>A0AA88GSX1_NAELO</name>
<reference evidence="2 3" key="1">
    <citation type="journal article" date="2018" name="BMC Genomics">
        <title>The genome of Naegleria lovaniensis, the basis for a comparative approach to unravel pathogenicity factors of the human pathogenic amoeba N. fowleri.</title>
        <authorList>
            <person name="Liechti N."/>
            <person name="Schurch N."/>
            <person name="Bruggmann R."/>
            <person name="Wittwer M."/>
        </authorList>
    </citation>
    <scope>NUCLEOTIDE SEQUENCE [LARGE SCALE GENOMIC DNA]</scope>
    <source>
        <strain evidence="2 3">ATCC 30569</strain>
    </source>
</reference>
<proteinExistence type="predicted"/>
<evidence type="ECO:0000256" key="1">
    <source>
        <dbReference type="SAM" id="Phobius"/>
    </source>
</evidence>
<dbReference type="PANTHER" id="PTHR46388:SF2">
    <property type="entry name" value="NHL REPEAT-CONTAINING PROTEIN 2"/>
    <property type="match status" value="1"/>
</dbReference>
<keyword evidence="1" id="KW-0812">Transmembrane</keyword>
<protein>
    <recommendedName>
        <fullName evidence="4">NHL repeat-containing protein</fullName>
    </recommendedName>
</protein>
<dbReference type="RefSeq" id="XP_044549199.1">
    <property type="nucleotide sequence ID" value="XM_044693803.1"/>
</dbReference>
<feature type="transmembrane region" description="Helical" evidence="1">
    <location>
        <begin position="303"/>
        <end position="323"/>
    </location>
</feature>
<keyword evidence="3" id="KW-1185">Reference proteome</keyword>
<accession>A0AA88GSX1</accession>
<dbReference type="EMBL" id="PYSW02000020">
    <property type="protein sequence ID" value="KAG2383520.1"/>
    <property type="molecule type" value="Genomic_DNA"/>
</dbReference>
<dbReference type="GeneID" id="68096646"/>
<dbReference type="Gene3D" id="2.120.10.30">
    <property type="entry name" value="TolB, C-terminal domain"/>
    <property type="match status" value="1"/>
</dbReference>
<comment type="caution">
    <text evidence="2">The sequence shown here is derived from an EMBL/GenBank/DDBJ whole genome shotgun (WGS) entry which is preliminary data.</text>
</comment>
<evidence type="ECO:0000313" key="3">
    <source>
        <dbReference type="Proteomes" id="UP000816034"/>
    </source>
</evidence>
<dbReference type="AlphaFoldDB" id="A0AA88GSX1"/>